<dbReference type="Proteomes" id="UP000824219">
    <property type="component" value="Linkage Group LG21"/>
</dbReference>
<evidence type="ECO:0000256" key="1">
    <source>
        <dbReference type="SAM" id="MobiDB-lite"/>
    </source>
</evidence>
<feature type="region of interest" description="Disordered" evidence="1">
    <location>
        <begin position="38"/>
        <end position="116"/>
    </location>
</feature>
<dbReference type="AlphaFoldDB" id="A0A9D3NCL6"/>
<comment type="caution">
    <text evidence="2">The sequence shown here is derived from an EMBL/GenBank/DDBJ whole genome shotgun (WGS) entry which is preliminary data.</text>
</comment>
<feature type="compositionally biased region" description="Basic and acidic residues" evidence="1">
    <location>
        <begin position="39"/>
        <end position="74"/>
    </location>
</feature>
<organism evidence="2 3">
    <name type="scientific">Hemibagrus wyckioides</name>
    <dbReference type="NCBI Taxonomy" id="337641"/>
    <lineage>
        <taxon>Eukaryota</taxon>
        <taxon>Metazoa</taxon>
        <taxon>Chordata</taxon>
        <taxon>Craniata</taxon>
        <taxon>Vertebrata</taxon>
        <taxon>Euteleostomi</taxon>
        <taxon>Actinopterygii</taxon>
        <taxon>Neopterygii</taxon>
        <taxon>Teleostei</taxon>
        <taxon>Ostariophysi</taxon>
        <taxon>Siluriformes</taxon>
        <taxon>Bagridae</taxon>
        <taxon>Hemibagrus</taxon>
    </lineage>
</organism>
<dbReference type="EMBL" id="JAHKSW010000021">
    <property type="protein sequence ID" value="KAG7318853.1"/>
    <property type="molecule type" value="Genomic_DNA"/>
</dbReference>
<reference evidence="2 3" key="1">
    <citation type="submission" date="2021-06" db="EMBL/GenBank/DDBJ databases">
        <title>Chromosome-level genome assembly of the red-tail catfish (Hemibagrus wyckioides).</title>
        <authorList>
            <person name="Shao F."/>
        </authorList>
    </citation>
    <scope>NUCLEOTIDE SEQUENCE [LARGE SCALE GENOMIC DNA]</scope>
    <source>
        <strain evidence="2">EC202008001</strain>
        <tissue evidence="2">Blood</tissue>
    </source>
</reference>
<evidence type="ECO:0000313" key="2">
    <source>
        <dbReference type="EMBL" id="KAG7318853.1"/>
    </source>
</evidence>
<accession>A0A9D3NCL6</accession>
<keyword evidence="3" id="KW-1185">Reference proteome</keyword>
<gene>
    <name evidence="2" type="ORF">KOW79_017327</name>
</gene>
<evidence type="ECO:0000313" key="3">
    <source>
        <dbReference type="Proteomes" id="UP000824219"/>
    </source>
</evidence>
<name>A0A9D3NCL6_9TELE</name>
<protein>
    <submittedName>
        <fullName evidence="2">Uncharacterized protein</fullName>
    </submittedName>
</protein>
<sequence length="132" mass="15020">MLRALKLTTEFSVSLCLGSLSGLVKRVTHYPTRFFVTAEEEKMSSRRAGREDDGEKRRGSRGESFVRPRKRETDAAPAEAQRSALVLPVRVMDRPGKSSPCENKTPKRRKEPHRTGQLLKENQSILVFFFIS</sequence>
<proteinExistence type="predicted"/>